<evidence type="ECO:0000313" key="3">
    <source>
        <dbReference type="Proteomes" id="UP000541154"/>
    </source>
</evidence>
<accession>A0A8H5ZSW8</accession>
<dbReference type="EMBL" id="SPNV01000873">
    <property type="protein sequence ID" value="KAF5854742.1"/>
    <property type="molecule type" value="Genomic_DNA"/>
</dbReference>
<organism evidence="2 3">
    <name type="scientific">Petromyces alliaceus</name>
    <name type="common">Aspergillus alliaceus</name>
    <dbReference type="NCBI Taxonomy" id="209559"/>
    <lineage>
        <taxon>Eukaryota</taxon>
        <taxon>Fungi</taxon>
        <taxon>Dikarya</taxon>
        <taxon>Ascomycota</taxon>
        <taxon>Pezizomycotina</taxon>
        <taxon>Eurotiomycetes</taxon>
        <taxon>Eurotiomycetidae</taxon>
        <taxon>Eurotiales</taxon>
        <taxon>Aspergillaceae</taxon>
        <taxon>Aspergillus</taxon>
        <taxon>Aspergillus subgen. Circumdati</taxon>
    </lineage>
</organism>
<feature type="signal peptide" evidence="1">
    <location>
        <begin position="1"/>
        <end position="22"/>
    </location>
</feature>
<feature type="chain" id="PRO_5034260601" evidence="1">
    <location>
        <begin position="23"/>
        <end position="66"/>
    </location>
</feature>
<dbReference type="AlphaFoldDB" id="A0A8H5ZSW8"/>
<proteinExistence type="predicted"/>
<protein>
    <submittedName>
        <fullName evidence="2">Uncharacterized protein</fullName>
    </submittedName>
</protein>
<comment type="caution">
    <text evidence="2">The sequence shown here is derived from an EMBL/GenBank/DDBJ whole genome shotgun (WGS) entry which is preliminary data.</text>
</comment>
<keyword evidence="1" id="KW-0732">Signal</keyword>
<keyword evidence="3" id="KW-1185">Reference proteome</keyword>
<sequence>MRFTITMLSLASLGLNVLPVQSAVVPTADLARRAEESVNHVYRSDADEKSVNHVYRSDTDEKRHIY</sequence>
<gene>
    <name evidence="2" type="ORF">ETB97_012385</name>
</gene>
<name>A0A8H5ZSW8_PETAA</name>
<evidence type="ECO:0000256" key="1">
    <source>
        <dbReference type="SAM" id="SignalP"/>
    </source>
</evidence>
<dbReference type="Proteomes" id="UP000541154">
    <property type="component" value="Unassembled WGS sequence"/>
</dbReference>
<reference evidence="2 3" key="1">
    <citation type="submission" date="2019-04" db="EMBL/GenBank/DDBJ databases">
        <title>Aspergillus burnettii sp. nov., novel species from soil in southeast Queensland.</title>
        <authorList>
            <person name="Gilchrist C.L.M."/>
            <person name="Pitt J.I."/>
            <person name="Lange L."/>
            <person name="Lacey H.J."/>
            <person name="Vuong D."/>
            <person name="Midgley D.J."/>
            <person name="Greenfield P."/>
            <person name="Bradbury M."/>
            <person name="Lacey E."/>
            <person name="Busk P.K."/>
            <person name="Pilgaard B."/>
            <person name="Chooi Y.H."/>
            <person name="Piggott A.M."/>
        </authorList>
    </citation>
    <scope>NUCLEOTIDE SEQUENCE [LARGE SCALE GENOMIC DNA]</scope>
    <source>
        <strain evidence="2 3">FRR 5400</strain>
    </source>
</reference>
<evidence type="ECO:0000313" key="2">
    <source>
        <dbReference type="EMBL" id="KAF5854742.1"/>
    </source>
</evidence>